<dbReference type="RefSeq" id="WP_255465569.1">
    <property type="nucleotide sequence ID" value="NZ_JBIPKE010000017.1"/>
</dbReference>
<feature type="transmembrane region" description="Helical" evidence="9">
    <location>
        <begin position="318"/>
        <end position="338"/>
    </location>
</feature>
<dbReference type="SUPFAM" id="SSF161093">
    <property type="entry name" value="MgtE membrane domain-like"/>
    <property type="match status" value="1"/>
</dbReference>
<dbReference type="Gene3D" id="1.25.60.10">
    <property type="entry name" value="MgtE N-terminal domain-like"/>
    <property type="match status" value="1"/>
</dbReference>
<evidence type="ECO:0000256" key="9">
    <source>
        <dbReference type="RuleBase" id="RU362011"/>
    </source>
</evidence>
<dbReference type="Gene3D" id="1.10.357.20">
    <property type="entry name" value="SLC41 divalent cation transporters, integral membrane domain"/>
    <property type="match status" value="1"/>
</dbReference>
<name>A0ABW7N9U4_9BACT</name>
<sequence length="456" mass="50586">MTTESIMEFALSKEFLERFQQALDEKDEAFIRQSLEGVNPADITALLYEFDSEECHYVFGLLPKEVDAAILNDLEEDVRVDFIAEFTPEELAKYIEYLDSDDGADILYQMSLKKREEVIRFIDNEEKASYILDLLRYEEDVAGGLMAKELIKANINWTIKQCIEEIRKQAENVQKIYSVYVVDDLGKLVGKVSLKRIILAEDSAKIADIYDDNVVSVETYMDEEEVAIIMRKYDLEAAPVVNARGKLVGRITIDDIVDVITEMAEEERQMMAGISADVEEDDTVWMLSKARLPWLIVGMVGGLLGAQFMGLFRGDIVLIPALAFFIPLITATGGNVGIQSSSIVVQSLANPNVFAGGIVQRLMKVLFVAVVNGVILALMVFGVVMMVNRNEPLAATVSIALFSVVLLASFMGTITPLILDRFGINPALASGPFITTANDLLGLAVYFSVAHLLYNL</sequence>
<keyword evidence="12" id="KW-1185">Reference proteome</keyword>
<keyword evidence="9" id="KW-0479">Metal-binding</keyword>
<comment type="caution">
    <text evidence="11">The sequence shown here is derived from an EMBL/GenBank/DDBJ whole genome shotgun (WGS) entry which is preliminary data.</text>
</comment>
<comment type="similarity">
    <text evidence="2 9">Belongs to the SLC41A transporter family.</text>
</comment>
<evidence type="ECO:0000256" key="4">
    <source>
        <dbReference type="ARBA" id="ARBA00022692"/>
    </source>
</evidence>
<evidence type="ECO:0000256" key="3">
    <source>
        <dbReference type="ARBA" id="ARBA00022448"/>
    </source>
</evidence>
<dbReference type="SMART" id="SM00116">
    <property type="entry name" value="CBS"/>
    <property type="match status" value="2"/>
</dbReference>
<evidence type="ECO:0000256" key="6">
    <source>
        <dbReference type="ARBA" id="ARBA00022989"/>
    </source>
</evidence>
<evidence type="ECO:0000256" key="7">
    <source>
        <dbReference type="ARBA" id="ARBA00023136"/>
    </source>
</evidence>
<dbReference type="PANTHER" id="PTHR43773">
    <property type="entry name" value="MAGNESIUM TRANSPORTER MGTE"/>
    <property type="match status" value="1"/>
</dbReference>
<evidence type="ECO:0000256" key="5">
    <source>
        <dbReference type="ARBA" id="ARBA00022842"/>
    </source>
</evidence>
<dbReference type="EMBL" id="JBIPKE010000017">
    <property type="protein sequence ID" value="MFH6984298.1"/>
    <property type="molecule type" value="Genomic_DNA"/>
</dbReference>
<dbReference type="SMART" id="SM00924">
    <property type="entry name" value="MgtE_N"/>
    <property type="match status" value="1"/>
</dbReference>
<dbReference type="SUPFAM" id="SSF54631">
    <property type="entry name" value="CBS-domain pair"/>
    <property type="match status" value="1"/>
</dbReference>
<feature type="domain" description="CBS" evidence="10">
    <location>
        <begin position="146"/>
        <end position="209"/>
    </location>
</feature>
<keyword evidence="6 9" id="KW-1133">Transmembrane helix</keyword>
<feature type="transmembrane region" description="Helical" evidence="9">
    <location>
        <begin position="431"/>
        <end position="454"/>
    </location>
</feature>
<comment type="function">
    <text evidence="9">Acts as a magnesium transporter.</text>
</comment>
<keyword evidence="8" id="KW-0129">CBS domain</keyword>
<dbReference type="InterPro" id="IPR006669">
    <property type="entry name" value="MgtE_transporter"/>
</dbReference>
<accession>A0ABW7N9U4</accession>
<gene>
    <name evidence="11" type="primary">mgtE</name>
    <name evidence="11" type="ORF">ACHKAR_12665</name>
</gene>
<dbReference type="InterPro" id="IPR038076">
    <property type="entry name" value="MgtE_N_sf"/>
</dbReference>
<proteinExistence type="inferred from homology"/>
<dbReference type="CDD" id="cd04606">
    <property type="entry name" value="CBS_pair_Mg_transporter"/>
    <property type="match status" value="1"/>
</dbReference>
<keyword evidence="4 9" id="KW-0812">Transmembrane</keyword>
<dbReference type="Pfam" id="PF01769">
    <property type="entry name" value="MgtE"/>
    <property type="match status" value="1"/>
</dbReference>
<organism evidence="11 12">
    <name type="scientific">Marinoscillum luteum</name>
    <dbReference type="NCBI Taxonomy" id="861051"/>
    <lineage>
        <taxon>Bacteria</taxon>
        <taxon>Pseudomonadati</taxon>
        <taxon>Bacteroidota</taxon>
        <taxon>Cytophagia</taxon>
        <taxon>Cytophagales</taxon>
        <taxon>Reichenbachiellaceae</taxon>
        <taxon>Marinoscillum</taxon>
    </lineage>
</organism>
<dbReference type="SUPFAM" id="SSF158791">
    <property type="entry name" value="MgtE N-terminal domain-like"/>
    <property type="match status" value="1"/>
</dbReference>
<dbReference type="PANTHER" id="PTHR43773:SF1">
    <property type="entry name" value="MAGNESIUM TRANSPORTER MGTE"/>
    <property type="match status" value="1"/>
</dbReference>
<comment type="subunit">
    <text evidence="9">Homodimer.</text>
</comment>
<protein>
    <recommendedName>
        <fullName evidence="9">Magnesium transporter MgtE</fullName>
    </recommendedName>
</protein>
<evidence type="ECO:0000256" key="1">
    <source>
        <dbReference type="ARBA" id="ARBA00004141"/>
    </source>
</evidence>
<reference evidence="11 12" key="1">
    <citation type="journal article" date="2013" name="Int. J. Syst. Evol. Microbiol.">
        <title>Marinoscillum luteum sp. nov., isolated from marine sediment.</title>
        <authorList>
            <person name="Cha I.T."/>
            <person name="Park S.J."/>
            <person name="Kim S.J."/>
            <person name="Kim J.G."/>
            <person name="Jung M.Y."/>
            <person name="Shin K.S."/>
            <person name="Kwon K.K."/>
            <person name="Yang S.H."/>
            <person name="Seo Y.S."/>
            <person name="Rhee S.K."/>
        </authorList>
    </citation>
    <scope>NUCLEOTIDE SEQUENCE [LARGE SCALE GENOMIC DNA]</scope>
    <source>
        <strain evidence="11 12">KCTC 23939</strain>
    </source>
</reference>
<keyword evidence="3 9" id="KW-0813">Transport</keyword>
<comment type="subcellular location">
    <subcellularLocation>
        <location evidence="9">Cell membrane</location>
        <topology evidence="9">Multi-pass membrane protein</topology>
    </subcellularLocation>
    <subcellularLocation>
        <location evidence="1">Membrane</location>
        <topology evidence="1">Multi-pass membrane protein</topology>
    </subcellularLocation>
</comment>
<dbReference type="PROSITE" id="PS51371">
    <property type="entry name" value="CBS"/>
    <property type="match status" value="2"/>
</dbReference>
<feature type="transmembrane region" description="Helical" evidence="9">
    <location>
        <begin position="393"/>
        <end position="419"/>
    </location>
</feature>
<keyword evidence="7 9" id="KW-0472">Membrane</keyword>
<dbReference type="Pfam" id="PF00571">
    <property type="entry name" value="CBS"/>
    <property type="match status" value="2"/>
</dbReference>
<dbReference type="InterPro" id="IPR046342">
    <property type="entry name" value="CBS_dom_sf"/>
</dbReference>
<feature type="domain" description="CBS" evidence="10">
    <location>
        <begin position="210"/>
        <end position="266"/>
    </location>
</feature>
<evidence type="ECO:0000259" key="10">
    <source>
        <dbReference type="PROSITE" id="PS51371"/>
    </source>
</evidence>
<keyword evidence="9" id="KW-1003">Cell membrane</keyword>
<dbReference type="NCBIfam" id="TIGR00400">
    <property type="entry name" value="mgtE"/>
    <property type="match status" value="1"/>
</dbReference>
<evidence type="ECO:0000256" key="2">
    <source>
        <dbReference type="ARBA" id="ARBA00009749"/>
    </source>
</evidence>
<dbReference type="Gene3D" id="3.10.580.10">
    <property type="entry name" value="CBS-domain"/>
    <property type="match status" value="1"/>
</dbReference>
<evidence type="ECO:0000313" key="12">
    <source>
        <dbReference type="Proteomes" id="UP001610063"/>
    </source>
</evidence>
<dbReference type="InterPro" id="IPR000644">
    <property type="entry name" value="CBS_dom"/>
</dbReference>
<feature type="transmembrane region" description="Helical" evidence="9">
    <location>
        <begin position="292"/>
        <end position="312"/>
    </location>
</feature>
<dbReference type="Proteomes" id="UP001610063">
    <property type="component" value="Unassembled WGS sequence"/>
</dbReference>
<dbReference type="Pfam" id="PF03448">
    <property type="entry name" value="MgtE_N"/>
    <property type="match status" value="1"/>
</dbReference>
<dbReference type="InterPro" id="IPR006668">
    <property type="entry name" value="Mg_transptr_MgtE_intracell_dom"/>
</dbReference>
<evidence type="ECO:0000256" key="8">
    <source>
        <dbReference type="PROSITE-ProRule" id="PRU00703"/>
    </source>
</evidence>
<evidence type="ECO:0000313" key="11">
    <source>
        <dbReference type="EMBL" id="MFH6984298.1"/>
    </source>
</evidence>
<keyword evidence="5 9" id="KW-0460">Magnesium</keyword>
<dbReference type="InterPro" id="IPR036739">
    <property type="entry name" value="SLC41_membr_dom_sf"/>
</dbReference>
<dbReference type="InterPro" id="IPR006667">
    <property type="entry name" value="SLC41_membr_dom"/>
</dbReference>
<feature type="transmembrane region" description="Helical" evidence="9">
    <location>
        <begin position="365"/>
        <end position="387"/>
    </location>
</feature>